<sequence>MKDIVERIKVKFPVAAVTFQRKDLTFITVEKKHGVEAVTYLRDVEGFTHLVILTAVDWLEEGEFQLTYLLNNPQAKQDMGVRVRIDRENAEMQTAHHLWPALVTYEQELNEMFGISFPGSPRQGVPFILDESWQGPPPYRRDFDTKQYSEDTYFPRPGRTKIDPAEHMKKKLYPEAE</sequence>
<keyword evidence="5" id="KW-1185">Reference proteome</keyword>
<feature type="compositionally biased region" description="Basic and acidic residues" evidence="2">
    <location>
        <begin position="160"/>
        <end position="177"/>
    </location>
</feature>
<evidence type="ECO:0000313" key="5">
    <source>
        <dbReference type="Proteomes" id="UP000587760"/>
    </source>
</evidence>
<dbReference type="Gene3D" id="3.30.460.80">
    <property type="entry name" value="NADH:ubiquinone oxidoreductase, 30kDa subunit"/>
    <property type="match status" value="1"/>
</dbReference>
<dbReference type="InterPro" id="IPR037232">
    <property type="entry name" value="NADH_quin_OxRdtase_su_C/D-like"/>
</dbReference>
<comment type="similarity">
    <text evidence="1">Belongs to the complex I 30 kDa subunit family.</text>
</comment>
<feature type="region of interest" description="Disordered" evidence="2">
    <location>
        <begin position="132"/>
        <end position="177"/>
    </location>
</feature>
<reference evidence="4 5" key="1">
    <citation type="submission" date="2020-08" db="EMBL/GenBank/DDBJ databases">
        <title>Genomic Encyclopedia of Type Strains, Phase IV (KMG-IV): sequencing the most valuable type-strain genomes for metagenomic binning, comparative biology and taxonomic classification.</title>
        <authorList>
            <person name="Goeker M."/>
        </authorList>
    </citation>
    <scope>NUCLEOTIDE SEQUENCE [LARGE SCALE GENOMIC DNA]</scope>
    <source>
        <strain evidence="4 5">DSM 2461</strain>
    </source>
</reference>
<name>A0A841RBD4_9SPIO</name>
<evidence type="ECO:0000256" key="2">
    <source>
        <dbReference type="SAM" id="MobiDB-lite"/>
    </source>
</evidence>
<dbReference type="AlphaFoldDB" id="A0A841RBD4"/>
<organism evidence="4 5">
    <name type="scientific">Spirochaeta isovalerica</name>
    <dbReference type="NCBI Taxonomy" id="150"/>
    <lineage>
        <taxon>Bacteria</taxon>
        <taxon>Pseudomonadati</taxon>
        <taxon>Spirochaetota</taxon>
        <taxon>Spirochaetia</taxon>
        <taxon>Spirochaetales</taxon>
        <taxon>Spirochaetaceae</taxon>
        <taxon>Spirochaeta</taxon>
    </lineage>
</organism>
<evidence type="ECO:0000259" key="3">
    <source>
        <dbReference type="Pfam" id="PF00329"/>
    </source>
</evidence>
<dbReference type="Proteomes" id="UP000587760">
    <property type="component" value="Unassembled WGS sequence"/>
</dbReference>
<feature type="domain" description="NADH:ubiquinone oxidoreductase 30kDa subunit" evidence="3">
    <location>
        <begin position="27"/>
        <end position="148"/>
    </location>
</feature>
<dbReference type="SUPFAM" id="SSF143243">
    <property type="entry name" value="Nqo5-like"/>
    <property type="match status" value="1"/>
</dbReference>
<dbReference type="PANTHER" id="PTHR10884:SF14">
    <property type="entry name" value="NADH DEHYDROGENASE [UBIQUINONE] IRON-SULFUR PROTEIN 3, MITOCHONDRIAL"/>
    <property type="match status" value="1"/>
</dbReference>
<dbReference type="InterPro" id="IPR001268">
    <property type="entry name" value="NADH_UbQ_OxRdtase_30kDa_su"/>
</dbReference>
<gene>
    <name evidence="4" type="ORF">HNR50_004419</name>
</gene>
<protein>
    <submittedName>
        <fullName evidence="4">NADH-quinone oxidoreductase subunit C</fullName>
    </submittedName>
</protein>
<proteinExistence type="inferred from homology"/>
<evidence type="ECO:0000256" key="1">
    <source>
        <dbReference type="ARBA" id="ARBA00007569"/>
    </source>
</evidence>
<dbReference type="EMBL" id="JACHGJ010000018">
    <property type="protein sequence ID" value="MBB6482714.1"/>
    <property type="molecule type" value="Genomic_DNA"/>
</dbReference>
<feature type="compositionally biased region" description="Basic and acidic residues" evidence="2">
    <location>
        <begin position="139"/>
        <end position="149"/>
    </location>
</feature>
<comment type="caution">
    <text evidence="4">The sequence shown here is derived from an EMBL/GenBank/DDBJ whole genome shotgun (WGS) entry which is preliminary data.</text>
</comment>
<accession>A0A841RBD4</accession>
<dbReference type="Pfam" id="PF00329">
    <property type="entry name" value="Complex1_30kDa"/>
    <property type="match status" value="1"/>
</dbReference>
<dbReference type="RefSeq" id="WP_184748948.1">
    <property type="nucleotide sequence ID" value="NZ_JACHGJ010000018.1"/>
</dbReference>
<dbReference type="PANTHER" id="PTHR10884">
    <property type="entry name" value="NADH DEHYDROGENASE UBIQUINONE IRON-SULFUR PROTEIN 3"/>
    <property type="match status" value="1"/>
</dbReference>
<dbReference type="GO" id="GO:0008137">
    <property type="term" value="F:NADH dehydrogenase (ubiquinone) activity"/>
    <property type="evidence" value="ECO:0007669"/>
    <property type="project" value="InterPro"/>
</dbReference>
<evidence type="ECO:0000313" key="4">
    <source>
        <dbReference type="EMBL" id="MBB6482714.1"/>
    </source>
</evidence>